<keyword evidence="5" id="KW-0479">Metal-binding</keyword>
<sequence length="513" mass="57070">MDLQKLERELEYIYETLLKHESTADSIAASVHPQYRSSAKNLYRYLLLRSMDIRKLQSDLSELGISSLGTGAGYVYENISNALKLVKLLNGKTWERNGDLEALGFAGSKNLLMDHANDLFASDHGERDTEIMVTMPDEAATDKKLIKKLRFAGMGIARLNLSHGNEALWKKILNKIKAVSKESDSPIHIYMDLPGPKIRISNIYLKKDTGKAWDTVPFVKIGKGEKLLLIKHNSPHVSGNHKKSIAPKETILVEVSLPQIIDDLKKGQTVFFDDGAIEAKVLGITEDTASLVVKKSHKKKLRPGKGINLPDTHLNLPSLTPEDVQLLPFISAHADLMGYSFVRNANDVAILYEELDKLGDKDTGVVFKIENRAAFENLPAILFSAMKRPKIGVMIARGDLAVEIGFERISEVQNQILWFCEAAQIPVIWATQVLDTMAKKGMATRAEISDATISAQAECVMLNKGPFIVEATKTLKNVLQRMEAHSQKSKKTLRALKVAKMGLKNIHKDFPVK</sequence>
<dbReference type="InterPro" id="IPR015793">
    <property type="entry name" value="Pyrv_Knase_brl"/>
</dbReference>
<dbReference type="Gene3D" id="2.40.33.10">
    <property type="entry name" value="PK beta-barrel domain-like"/>
    <property type="match status" value="1"/>
</dbReference>
<evidence type="ECO:0000256" key="11">
    <source>
        <dbReference type="ARBA" id="ARBA00023317"/>
    </source>
</evidence>
<dbReference type="InterPro" id="IPR015806">
    <property type="entry name" value="Pyrv_Knase_insert_dom_sf"/>
</dbReference>
<evidence type="ECO:0000313" key="15">
    <source>
        <dbReference type="Proteomes" id="UP000184406"/>
    </source>
</evidence>
<evidence type="ECO:0000313" key="14">
    <source>
        <dbReference type="EMBL" id="SHG03791.1"/>
    </source>
</evidence>
<evidence type="ECO:0000256" key="4">
    <source>
        <dbReference type="ARBA" id="ARBA00022679"/>
    </source>
</evidence>
<evidence type="ECO:0000256" key="5">
    <source>
        <dbReference type="ARBA" id="ARBA00022723"/>
    </source>
</evidence>
<dbReference type="UniPathway" id="UPA00109">
    <property type="reaction ID" value="UER00188"/>
</dbReference>
<comment type="similarity">
    <text evidence="2 12">Belongs to the pyruvate kinase family.</text>
</comment>
<evidence type="ECO:0000256" key="12">
    <source>
        <dbReference type="RuleBase" id="RU000504"/>
    </source>
</evidence>
<evidence type="ECO:0000256" key="3">
    <source>
        <dbReference type="ARBA" id="ARBA00012142"/>
    </source>
</evidence>
<evidence type="ECO:0000256" key="2">
    <source>
        <dbReference type="ARBA" id="ARBA00008663"/>
    </source>
</evidence>
<keyword evidence="8" id="KW-0067">ATP-binding</keyword>
<dbReference type="InterPro" id="IPR001697">
    <property type="entry name" value="Pyr_Knase"/>
</dbReference>
<evidence type="ECO:0000256" key="10">
    <source>
        <dbReference type="ARBA" id="ARBA00023152"/>
    </source>
</evidence>
<reference evidence="15" key="1">
    <citation type="submission" date="2016-11" db="EMBL/GenBank/DDBJ databases">
        <authorList>
            <person name="Varghese N."/>
            <person name="Submissions S."/>
        </authorList>
    </citation>
    <scope>NUCLEOTIDE SEQUENCE [LARGE SCALE GENOMIC DNA]</scope>
    <source>
        <strain evidence="15">DSM 17539</strain>
    </source>
</reference>
<keyword evidence="9 12" id="KW-0460">Magnesium</keyword>
<dbReference type="Pfam" id="PF00224">
    <property type="entry name" value="PK"/>
    <property type="match status" value="1"/>
</dbReference>
<dbReference type="PRINTS" id="PR01050">
    <property type="entry name" value="PYRUVTKNASE"/>
</dbReference>
<keyword evidence="4 12" id="KW-0808">Transferase</keyword>
<proteinExistence type="inferred from homology"/>
<dbReference type="RefSeq" id="WP_072865231.1">
    <property type="nucleotide sequence ID" value="NZ_FQUX01000011.1"/>
</dbReference>
<dbReference type="EMBL" id="FQUX01000011">
    <property type="protein sequence ID" value="SHG03791.1"/>
    <property type="molecule type" value="Genomic_DNA"/>
</dbReference>
<evidence type="ECO:0000256" key="7">
    <source>
        <dbReference type="ARBA" id="ARBA00022777"/>
    </source>
</evidence>
<evidence type="ECO:0000256" key="6">
    <source>
        <dbReference type="ARBA" id="ARBA00022741"/>
    </source>
</evidence>
<dbReference type="EC" id="2.7.1.40" evidence="3 12"/>
<keyword evidence="15" id="KW-1185">Reference proteome</keyword>
<name>A0A1M5GJT8_9FLAO</name>
<comment type="catalytic activity">
    <reaction evidence="12">
        <text>pyruvate + ATP = phosphoenolpyruvate + ADP + H(+)</text>
        <dbReference type="Rhea" id="RHEA:18157"/>
        <dbReference type="ChEBI" id="CHEBI:15361"/>
        <dbReference type="ChEBI" id="CHEBI:15378"/>
        <dbReference type="ChEBI" id="CHEBI:30616"/>
        <dbReference type="ChEBI" id="CHEBI:58702"/>
        <dbReference type="ChEBI" id="CHEBI:456216"/>
        <dbReference type="EC" id="2.7.1.40"/>
    </reaction>
</comment>
<dbReference type="GO" id="GO:0016301">
    <property type="term" value="F:kinase activity"/>
    <property type="evidence" value="ECO:0007669"/>
    <property type="project" value="UniProtKB-KW"/>
</dbReference>
<comment type="pathway">
    <text evidence="1 12">Carbohydrate degradation; glycolysis; pyruvate from D-glyceraldehyde 3-phosphate: step 5/5.</text>
</comment>
<dbReference type="AlphaFoldDB" id="A0A1M5GJT8"/>
<dbReference type="SUPFAM" id="SSF51621">
    <property type="entry name" value="Phosphoenolpyruvate/pyruvate domain"/>
    <property type="match status" value="1"/>
</dbReference>
<dbReference type="GO" id="GO:0004743">
    <property type="term" value="F:pyruvate kinase activity"/>
    <property type="evidence" value="ECO:0007669"/>
    <property type="project" value="UniProtKB-EC"/>
</dbReference>
<dbReference type="InterPro" id="IPR015813">
    <property type="entry name" value="Pyrv/PenolPyrv_kinase-like_dom"/>
</dbReference>
<dbReference type="SUPFAM" id="SSF50800">
    <property type="entry name" value="PK beta-barrel domain-like"/>
    <property type="match status" value="1"/>
</dbReference>
<protein>
    <recommendedName>
        <fullName evidence="3 12">Pyruvate kinase</fullName>
        <ecNumber evidence="3 12">2.7.1.40</ecNumber>
    </recommendedName>
</protein>
<evidence type="ECO:0000256" key="1">
    <source>
        <dbReference type="ARBA" id="ARBA00004997"/>
    </source>
</evidence>
<keyword evidence="10 12" id="KW-0324">Glycolysis</keyword>
<accession>A0A1M5GJT8</accession>
<dbReference type="InterPro" id="IPR011037">
    <property type="entry name" value="Pyrv_Knase-like_insert_dom_sf"/>
</dbReference>
<dbReference type="OrthoDB" id="9812123at2"/>
<evidence type="ECO:0000256" key="8">
    <source>
        <dbReference type="ARBA" id="ARBA00022840"/>
    </source>
</evidence>
<keyword evidence="7 12" id="KW-0418">Kinase</keyword>
<dbReference type="PANTHER" id="PTHR11817">
    <property type="entry name" value="PYRUVATE KINASE"/>
    <property type="match status" value="1"/>
</dbReference>
<keyword evidence="6" id="KW-0547">Nucleotide-binding</keyword>
<evidence type="ECO:0000256" key="9">
    <source>
        <dbReference type="ARBA" id="ARBA00022842"/>
    </source>
</evidence>
<keyword evidence="11 14" id="KW-0670">Pyruvate</keyword>
<dbReference type="GO" id="GO:0000287">
    <property type="term" value="F:magnesium ion binding"/>
    <property type="evidence" value="ECO:0007669"/>
    <property type="project" value="InterPro"/>
</dbReference>
<dbReference type="GO" id="GO:0030955">
    <property type="term" value="F:potassium ion binding"/>
    <property type="evidence" value="ECO:0007669"/>
    <property type="project" value="InterPro"/>
</dbReference>
<feature type="domain" description="Pyruvate kinase barrel" evidence="13">
    <location>
        <begin position="127"/>
        <end position="463"/>
    </location>
</feature>
<dbReference type="GO" id="GO:0005524">
    <property type="term" value="F:ATP binding"/>
    <property type="evidence" value="ECO:0007669"/>
    <property type="project" value="UniProtKB-KW"/>
</dbReference>
<evidence type="ECO:0000259" key="13">
    <source>
        <dbReference type="Pfam" id="PF00224"/>
    </source>
</evidence>
<dbReference type="Gene3D" id="3.20.20.60">
    <property type="entry name" value="Phosphoenolpyruvate-binding domains"/>
    <property type="match status" value="1"/>
</dbReference>
<dbReference type="Proteomes" id="UP000184406">
    <property type="component" value="Unassembled WGS sequence"/>
</dbReference>
<dbReference type="InterPro" id="IPR040442">
    <property type="entry name" value="Pyrv_kinase-like_dom_sf"/>
</dbReference>
<gene>
    <name evidence="14" type="ORF">SAMN03080594_11188</name>
</gene>
<organism evidence="14 15">
    <name type="scientific">Arenibacter palladensis</name>
    <dbReference type="NCBI Taxonomy" id="237373"/>
    <lineage>
        <taxon>Bacteria</taxon>
        <taxon>Pseudomonadati</taxon>
        <taxon>Bacteroidota</taxon>
        <taxon>Flavobacteriia</taxon>
        <taxon>Flavobacteriales</taxon>
        <taxon>Flavobacteriaceae</taxon>
        <taxon>Arenibacter</taxon>
    </lineage>
</organism>